<name>A0A399J171_9RHOB</name>
<dbReference type="InterPro" id="IPR016161">
    <property type="entry name" value="Ald_DH/histidinol_DH"/>
</dbReference>
<dbReference type="PROSITE" id="PS00687">
    <property type="entry name" value="ALDEHYDE_DEHYDR_GLU"/>
    <property type="match status" value="1"/>
</dbReference>
<dbReference type="SUPFAM" id="SSF53720">
    <property type="entry name" value="ALDH-like"/>
    <property type="match status" value="1"/>
</dbReference>
<dbReference type="GO" id="GO:0016620">
    <property type="term" value="F:oxidoreductase activity, acting on the aldehyde or oxo group of donors, NAD or NADP as acceptor"/>
    <property type="evidence" value="ECO:0007669"/>
    <property type="project" value="InterPro"/>
</dbReference>
<dbReference type="CDD" id="cd07093">
    <property type="entry name" value="ALDH_F8_HMSADH"/>
    <property type="match status" value="1"/>
</dbReference>
<comment type="caution">
    <text evidence="6">The sequence shown here is derived from an EMBL/GenBank/DDBJ whole genome shotgun (WGS) entry which is preliminary data.</text>
</comment>
<evidence type="ECO:0000256" key="4">
    <source>
        <dbReference type="RuleBase" id="RU003345"/>
    </source>
</evidence>
<feature type="active site" evidence="3">
    <location>
        <position position="257"/>
    </location>
</feature>
<dbReference type="InterPro" id="IPR016162">
    <property type="entry name" value="Ald_DH_N"/>
</dbReference>
<dbReference type="Proteomes" id="UP000265848">
    <property type="component" value="Unassembled WGS sequence"/>
</dbReference>
<dbReference type="Gene3D" id="3.40.605.10">
    <property type="entry name" value="Aldehyde Dehydrogenase, Chain A, domain 1"/>
    <property type="match status" value="1"/>
</dbReference>
<dbReference type="FunFam" id="3.40.605.10:FF:000007">
    <property type="entry name" value="NAD/NADP-dependent betaine aldehyde dehydrogenase"/>
    <property type="match status" value="1"/>
</dbReference>
<evidence type="ECO:0000313" key="7">
    <source>
        <dbReference type="Proteomes" id="UP000265848"/>
    </source>
</evidence>
<feature type="domain" description="Aldehyde dehydrogenase" evidence="5">
    <location>
        <begin position="29"/>
        <end position="481"/>
    </location>
</feature>
<dbReference type="Pfam" id="PF00171">
    <property type="entry name" value="Aldedh"/>
    <property type="match status" value="1"/>
</dbReference>
<dbReference type="PANTHER" id="PTHR11699">
    <property type="entry name" value="ALDEHYDE DEHYDROGENASE-RELATED"/>
    <property type="match status" value="1"/>
</dbReference>
<reference evidence="6 7" key="1">
    <citation type="submission" date="2018-08" db="EMBL/GenBank/DDBJ databases">
        <title>Pseudooceanicola sediminis CY03 in the family Rhodobacteracea.</title>
        <authorList>
            <person name="Zhang Y.-J."/>
        </authorList>
    </citation>
    <scope>NUCLEOTIDE SEQUENCE [LARGE SCALE GENOMIC DNA]</scope>
    <source>
        <strain evidence="6 7">CY03</strain>
    </source>
</reference>
<evidence type="ECO:0000256" key="1">
    <source>
        <dbReference type="ARBA" id="ARBA00009986"/>
    </source>
</evidence>
<proteinExistence type="inferred from homology"/>
<dbReference type="InterPro" id="IPR016160">
    <property type="entry name" value="Ald_DH_CS_CYS"/>
</dbReference>
<evidence type="ECO:0000256" key="3">
    <source>
        <dbReference type="PROSITE-ProRule" id="PRU10007"/>
    </source>
</evidence>
<dbReference type="OrthoDB" id="9812625at2"/>
<dbReference type="RefSeq" id="WP_119400094.1">
    <property type="nucleotide sequence ID" value="NZ_QWJJ01000015.1"/>
</dbReference>
<evidence type="ECO:0000256" key="2">
    <source>
        <dbReference type="ARBA" id="ARBA00023002"/>
    </source>
</evidence>
<dbReference type="PROSITE" id="PS00070">
    <property type="entry name" value="ALDEHYDE_DEHYDR_CYS"/>
    <property type="match status" value="1"/>
</dbReference>
<evidence type="ECO:0000313" key="6">
    <source>
        <dbReference type="EMBL" id="RII37632.1"/>
    </source>
</evidence>
<dbReference type="Gene3D" id="3.40.309.10">
    <property type="entry name" value="Aldehyde Dehydrogenase, Chain A, domain 2"/>
    <property type="match status" value="1"/>
</dbReference>
<protein>
    <submittedName>
        <fullName evidence="6">Aldehyde dehydrogenase</fullName>
    </submittedName>
</protein>
<keyword evidence="7" id="KW-1185">Reference proteome</keyword>
<dbReference type="AlphaFoldDB" id="A0A399J171"/>
<dbReference type="InterPro" id="IPR029510">
    <property type="entry name" value="Ald_DH_CS_GLU"/>
</dbReference>
<accession>A0A399J171</accession>
<keyword evidence="2 4" id="KW-0560">Oxidoreductase</keyword>
<comment type="similarity">
    <text evidence="1 4">Belongs to the aldehyde dehydrogenase family.</text>
</comment>
<dbReference type="InterPro" id="IPR015590">
    <property type="entry name" value="Aldehyde_DH_dom"/>
</dbReference>
<dbReference type="EMBL" id="QWJJ01000015">
    <property type="protein sequence ID" value="RII37632.1"/>
    <property type="molecule type" value="Genomic_DNA"/>
</dbReference>
<organism evidence="6 7">
    <name type="scientific">Pseudooceanicola sediminis</name>
    <dbReference type="NCBI Taxonomy" id="2211117"/>
    <lineage>
        <taxon>Bacteria</taxon>
        <taxon>Pseudomonadati</taxon>
        <taxon>Pseudomonadota</taxon>
        <taxon>Alphaproteobacteria</taxon>
        <taxon>Rhodobacterales</taxon>
        <taxon>Paracoccaceae</taxon>
        <taxon>Pseudooceanicola</taxon>
    </lineage>
</organism>
<evidence type="ECO:0000259" key="5">
    <source>
        <dbReference type="Pfam" id="PF00171"/>
    </source>
</evidence>
<gene>
    <name evidence="6" type="ORF">DL237_15980</name>
</gene>
<sequence>MTFALPITPPSRVAGLVSGKPSLGGGVDLPVFYPATGAQISTLTEDDAAAVDAAVLAARAAFDRGPWPGLSVAKRIEVLEDCRDTILANVDELARLECAATGLVLKELKARHMLRAASNFRFFGEYISQAAGQSYTQTEGYMTYVTREPVGVAALIAPWNAPIALATMKIAAALAFGNTAVLKPSEQTPLALARLVELLQEVLPEGVLNLVNGRGTVTGAALVAHPGVDLISFTGGTETGRSIMSAAGRNLVPCTMELGGKSANIIFASADPDRALDGALQGIFSNNGQQCLAGSRILVERPIFDDFVARFRDRAAKVRVGDPLADETEVGPLASLSHMNRVLSFADTAREDGGSLLIGGTRRDDLGEGYFISPTAVLARSNADRCAQQEIFGPFATFIPFDGVDEAVAIANDTAFGLVSYVWSDHMPTVMATTPRLRSGVVWVNTPMMRELRAPFGGFKTSGVGREGGASCEAFYTEEKTTTIPLSPPPLRRFGA</sequence>
<dbReference type="InterPro" id="IPR016163">
    <property type="entry name" value="Ald_DH_C"/>
</dbReference>